<feature type="domain" description="Ras-GAP" evidence="3">
    <location>
        <begin position="1"/>
        <end position="141"/>
    </location>
</feature>
<dbReference type="InterPro" id="IPR023152">
    <property type="entry name" value="RasGAP_CS"/>
</dbReference>
<dbReference type="PANTHER" id="PTHR10194">
    <property type="entry name" value="RAS GTPASE-ACTIVATING PROTEINS"/>
    <property type="match status" value="1"/>
</dbReference>
<accession>A0A2G8JN26</accession>
<dbReference type="STRING" id="307972.A0A2G8JN26"/>
<protein>
    <submittedName>
        <fullName evidence="4">Putative disabled-like 2-interacting protein</fullName>
    </submittedName>
</protein>
<dbReference type="EMBL" id="MRZV01001543">
    <property type="protein sequence ID" value="PIK37176.1"/>
    <property type="molecule type" value="Genomic_DNA"/>
</dbReference>
<evidence type="ECO:0000259" key="3">
    <source>
        <dbReference type="PROSITE" id="PS50018"/>
    </source>
</evidence>
<organism evidence="4 5">
    <name type="scientific">Stichopus japonicus</name>
    <name type="common">Sea cucumber</name>
    <dbReference type="NCBI Taxonomy" id="307972"/>
    <lineage>
        <taxon>Eukaryota</taxon>
        <taxon>Metazoa</taxon>
        <taxon>Echinodermata</taxon>
        <taxon>Eleutherozoa</taxon>
        <taxon>Echinozoa</taxon>
        <taxon>Holothuroidea</taxon>
        <taxon>Aspidochirotacea</taxon>
        <taxon>Aspidochirotida</taxon>
        <taxon>Stichopodidae</taxon>
        <taxon>Apostichopus</taxon>
    </lineage>
</organism>
<evidence type="ECO:0000313" key="4">
    <source>
        <dbReference type="EMBL" id="PIK37176.1"/>
    </source>
</evidence>
<evidence type="ECO:0000313" key="5">
    <source>
        <dbReference type="Proteomes" id="UP000230750"/>
    </source>
</evidence>
<dbReference type="InterPro" id="IPR008936">
    <property type="entry name" value="Rho_GTPase_activation_prot"/>
</dbReference>
<gene>
    <name evidence="4" type="ORF">BSL78_25988</name>
</gene>
<dbReference type="Pfam" id="PF00616">
    <property type="entry name" value="RasGAP"/>
    <property type="match status" value="1"/>
</dbReference>
<dbReference type="GO" id="GO:0005096">
    <property type="term" value="F:GTPase activator activity"/>
    <property type="evidence" value="ECO:0007669"/>
    <property type="project" value="UniProtKB-KW"/>
</dbReference>
<dbReference type="InterPro" id="IPR001936">
    <property type="entry name" value="RasGAP_dom"/>
</dbReference>
<sequence length="345" mass="39326">MATKSMEAYLKLIGAKYLQDTLGDFIQYLYDKDGDCEPLKPSHHQSDLTMLCEMVCCKILNSPASFPAEIRAVFQEFRKQFGDRTNGNNLCNKLISGCIFLRFLCPAVMSPSLFNLVQEFPSDKTSRCLTLIAKTTQALANFTKFGAKESYMVFMNEFLEREWGNMNAFLKEISTYEDGCHLVKFDGYIDLGRELSLLHTLLSEALSNCEKAPEDKLSGLKDILANISGYLDEPGEFISYQPDRCGSAVASPPPVLPTCRPTSRRYLRIVRTGKTETSRCYPRTTSRWTGPSRPRPRSTASWISFRKTARRLSALTWRVITEWSIPVIFVRRRITVKWKSIKQNP</sequence>
<dbReference type="PROSITE" id="PS50018">
    <property type="entry name" value="RAS_GTPASE_ACTIV_2"/>
    <property type="match status" value="1"/>
</dbReference>
<keyword evidence="5" id="KW-1185">Reference proteome</keyword>
<evidence type="ECO:0000256" key="2">
    <source>
        <dbReference type="SAM" id="MobiDB-lite"/>
    </source>
</evidence>
<reference evidence="4 5" key="1">
    <citation type="journal article" date="2017" name="PLoS Biol.">
        <title>The sea cucumber genome provides insights into morphological evolution and visceral regeneration.</title>
        <authorList>
            <person name="Zhang X."/>
            <person name="Sun L."/>
            <person name="Yuan J."/>
            <person name="Sun Y."/>
            <person name="Gao Y."/>
            <person name="Zhang L."/>
            <person name="Li S."/>
            <person name="Dai H."/>
            <person name="Hamel J.F."/>
            <person name="Liu C."/>
            <person name="Yu Y."/>
            <person name="Liu S."/>
            <person name="Lin W."/>
            <person name="Guo K."/>
            <person name="Jin S."/>
            <person name="Xu P."/>
            <person name="Storey K.B."/>
            <person name="Huan P."/>
            <person name="Zhang T."/>
            <person name="Zhou Y."/>
            <person name="Zhang J."/>
            <person name="Lin C."/>
            <person name="Li X."/>
            <person name="Xing L."/>
            <person name="Huo D."/>
            <person name="Sun M."/>
            <person name="Wang L."/>
            <person name="Mercier A."/>
            <person name="Li F."/>
            <person name="Yang H."/>
            <person name="Xiang J."/>
        </authorList>
    </citation>
    <scope>NUCLEOTIDE SEQUENCE [LARGE SCALE GENOMIC DNA]</scope>
    <source>
        <strain evidence="4">Shaxun</strain>
        <tissue evidence="4">Muscle</tissue>
    </source>
</reference>
<dbReference type="Gene3D" id="1.10.506.10">
    <property type="entry name" value="GTPase Activation - p120gap, domain 1"/>
    <property type="match status" value="1"/>
</dbReference>
<comment type="caution">
    <text evidence="4">The sequence shown here is derived from an EMBL/GenBank/DDBJ whole genome shotgun (WGS) entry which is preliminary data.</text>
</comment>
<evidence type="ECO:0000256" key="1">
    <source>
        <dbReference type="ARBA" id="ARBA00022468"/>
    </source>
</evidence>
<keyword evidence="1" id="KW-0343">GTPase activation</keyword>
<name>A0A2G8JN26_STIJA</name>
<dbReference type="InterPro" id="IPR039360">
    <property type="entry name" value="Ras_GTPase"/>
</dbReference>
<feature type="region of interest" description="Disordered" evidence="2">
    <location>
        <begin position="280"/>
        <end position="300"/>
    </location>
</feature>
<dbReference type="SMART" id="SM00323">
    <property type="entry name" value="RasGAP"/>
    <property type="match status" value="1"/>
</dbReference>
<dbReference type="OrthoDB" id="5572587at2759"/>
<dbReference type="PANTHER" id="PTHR10194:SF60">
    <property type="entry name" value="RAS GTPASE-ACTIVATING PROTEIN RASKOL"/>
    <property type="match status" value="1"/>
</dbReference>
<dbReference type="SUPFAM" id="SSF48350">
    <property type="entry name" value="GTPase activation domain, GAP"/>
    <property type="match status" value="1"/>
</dbReference>
<dbReference type="Proteomes" id="UP000230750">
    <property type="component" value="Unassembled WGS sequence"/>
</dbReference>
<dbReference type="PROSITE" id="PS00509">
    <property type="entry name" value="RAS_GTPASE_ACTIV_1"/>
    <property type="match status" value="1"/>
</dbReference>
<dbReference type="AlphaFoldDB" id="A0A2G8JN26"/>
<proteinExistence type="predicted"/>